<dbReference type="GO" id="GO:0046294">
    <property type="term" value="P:formaldehyde catabolic process"/>
    <property type="evidence" value="ECO:0007669"/>
    <property type="project" value="InterPro"/>
</dbReference>
<evidence type="ECO:0000256" key="4">
    <source>
        <dbReference type="ARBA" id="ARBA00022487"/>
    </source>
</evidence>
<dbReference type="FunFam" id="3.40.50.1820:FF:000002">
    <property type="entry name" value="S-formylglutathione hydrolase"/>
    <property type="match status" value="1"/>
</dbReference>
<protein>
    <recommendedName>
        <fullName evidence="3 7">S-formylglutathione hydrolase</fullName>
        <ecNumber evidence="2 7">3.1.2.12</ecNumber>
    </recommendedName>
</protein>
<dbReference type="PANTHER" id="PTHR10061">
    <property type="entry name" value="S-FORMYLGLUTATHIONE HYDROLASE"/>
    <property type="match status" value="1"/>
</dbReference>
<keyword evidence="4 7" id="KW-0719">Serine esterase</keyword>
<dbReference type="NCBIfam" id="TIGR02821">
    <property type="entry name" value="fghA_ester_D"/>
    <property type="match status" value="1"/>
</dbReference>
<evidence type="ECO:0000256" key="2">
    <source>
        <dbReference type="ARBA" id="ARBA00012479"/>
    </source>
</evidence>
<feature type="active site" description="Charge relay system" evidence="6">
    <location>
        <position position="119"/>
    </location>
</feature>
<dbReference type="AlphaFoldDB" id="A0A7S0I1F0"/>
<keyword evidence="7" id="KW-0963">Cytoplasm</keyword>
<dbReference type="SUPFAM" id="SSF53474">
    <property type="entry name" value="alpha/beta-Hydrolases"/>
    <property type="match status" value="1"/>
</dbReference>
<dbReference type="EC" id="3.1.2.12" evidence="2 7"/>
<sequence>MKFSVINGGCGSNEKLPVIYWLSGLTCTDRNFIEKAGAFRAAVENRVLIVCPDTSPRGVDIQGDSDSWDFGKGAGFYLNATQEKWAANYKMYDYVTKELVELVEQTFQTNGKKAIMGHSMGGHGALTIALKNPGMYTSVSAFAPICNPMQCPWGKKAFAGYLGDNQEQWKAYDATELMKGLKAAPFDDILIDVGDKDNFLTAGQLLPENFKAACDLVGQNCSLRMQPGYDHSYFFIATFVEDHVKFHKQRLSN</sequence>
<feature type="active site" description="Charge relay system" evidence="6">
    <location>
        <position position="197"/>
    </location>
</feature>
<dbReference type="Gene3D" id="3.40.50.1820">
    <property type="entry name" value="alpha/beta hydrolase"/>
    <property type="match status" value="1"/>
</dbReference>
<name>A0A7S0I1F0_9CRYP</name>
<comment type="catalytic activity">
    <reaction evidence="7">
        <text>S-formylglutathione + H2O = formate + glutathione + H(+)</text>
        <dbReference type="Rhea" id="RHEA:14961"/>
        <dbReference type="ChEBI" id="CHEBI:15377"/>
        <dbReference type="ChEBI" id="CHEBI:15378"/>
        <dbReference type="ChEBI" id="CHEBI:15740"/>
        <dbReference type="ChEBI" id="CHEBI:57688"/>
        <dbReference type="ChEBI" id="CHEBI:57925"/>
        <dbReference type="EC" id="3.1.2.12"/>
    </reaction>
</comment>
<evidence type="ECO:0000256" key="7">
    <source>
        <dbReference type="RuleBase" id="RU363068"/>
    </source>
</evidence>
<proteinExistence type="inferred from homology"/>
<comment type="similarity">
    <text evidence="1 7">Belongs to the esterase D family.</text>
</comment>
<evidence type="ECO:0000313" key="8">
    <source>
        <dbReference type="EMBL" id="CAD8508152.1"/>
    </source>
</evidence>
<reference evidence="8" key="1">
    <citation type="submission" date="2021-01" db="EMBL/GenBank/DDBJ databases">
        <authorList>
            <person name="Corre E."/>
            <person name="Pelletier E."/>
            <person name="Niang G."/>
            <person name="Scheremetjew M."/>
            <person name="Finn R."/>
            <person name="Kale V."/>
            <person name="Holt S."/>
            <person name="Cochrane G."/>
            <person name="Meng A."/>
            <person name="Brown T."/>
            <person name="Cohen L."/>
        </authorList>
    </citation>
    <scope>NUCLEOTIDE SEQUENCE</scope>
    <source>
        <strain evidence="8">CCMP325</strain>
    </source>
</reference>
<evidence type="ECO:0000256" key="6">
    <source>
        <dbReference type="PIRSR" id="PIRSR614186-1"/>
    </source>
</evidence>
<comment type="function">
    <text evidence="7">Serine hydrolase involved in the detoxification of formaldehyde.</text>
</comment>
<organism evidence="8">
    <name type="scientific">Hanusia phi</name>
    <dbReference type="NCBI Taxonomy" id="3032"/>
    <lineage>
        <taxon>Eukaryota</taxon>
        <taxon>Cryptophyceae</taxon>
        <taxon>Pyrenomonadales</taxon>
        <taxon>Geminigeraceae</taxon>
        <taxon>Hanusia</taxon>
    </lineage>
</organism>
<gene>
    <name evidence="8" type="ORF">HPHI1048_LOCUS23517</name>
</gene>
<evidence type="ECO:0000256" key="3">
    <source>
        <dbReference type="ARBA" id="ARBA00016774"/>
    </source>
</evidence>
<evidence type="ECO:0000256" key="5">
    <source>
        <dbReference type="ARBA" id="ARBA00022801"/>
    </source>
</evidence>
<dbReference type="Pfam" id="PF00756">
    <property type="entry name" value="Esterase"/>
    <property type="match status" value="1"/>
</dbReference>
<feature type="active site" description="Charge relay system" evidence="6">
    <location>
        <position position="231"/>
    </location>
</feature>
<accession>A0A7S0I1F0</accession>
<comment type="subcellular location">
    <subcellularLocation>
        <location evidence="7">Cytoplasm</location>
    </subcellularLocation>
</comment>
<dbReference type="GO" id="GO:0052689">
    <property type="term" value="F:carboxylic ester hydrolase activity"/>
    <property type="evidence" value="ECO:0007669"/>
    <property type="project" value="UniProtKB-KW"/>
</dbReference>
<dbReference type="InterPro" id="IPR000801">
    <property type="entry name" value="Esterase-like"/>
</dbReference>
<dbReference type="EMBL" id="HBEO01034712">
    <property type="protein sequence ID" value="CAD8508152.1"/>
    <property type="molecule type" value="Transcribed_RNA"/>
</dbReference>
<dbReference type="InterPro" id="IPR029058">
    <property type="entry name" value="AB_hydrolase_fold"/>
</dbReference>
<dbReference type="GO" id="GO:0018738">
    <property type="term" value="F:S-formylglutathione hydrolase activity"/>
    <property type="evidence" value="ECO:0007669"/>
    <property type="project" value="UniProtKB-EC"/>
</dbReference>
<dbReference type="PANTHER" id="PTHR10061:SF0">
    <property type="entry name" value="S-FORMYLGLUTATHIONE HYDROLASE"/>
    <property type="match status" value="1"/>
</dbReference>
<evidence type="ECO:0000256" key="1">
    <source>
        <dbReference type="ARBA" id="ARBA00005622"/>
    </source>
</evidence>
<dbReference type="InterPro" id="IPR014186">
    <property type="entry name" value="S-formylglutathione_hydrol"/>
</dbReference>
<keyword evidence="5 7" id="KW-0378">Hydrolase</keyword>
<dbReference type="GO" id="GO:0005829">
    <property type="term" value="C:cytosol"/>
    <property type="evidence" value="ECO:0007669"/>
    <property type="project" value="TreeGrafter"/>
</dbReference>